<dbReference type="NCBIfam" id="TIGR00277">
    <property type="entry name" value="HDIG"/>
    <property type="match status" value="1"/>
</dbReference>
<dbReference type="InterPro" id="IPR002646">
    <property type="entry name" value="PolA_pol_head_dom"/>
</dbReference>
<evidence type="ECO:0000256" key="1">
    <source>
        <dbReference type="ARBA" id="ARBA00001946"/>
    </source>
</evidence>
<dbReference type="GO" id="GO:0046872">
    <property type="term" value="F:metal ion binding"/>
    <property type="evidence" value="ECO:0007669"/>
    <property type="project" value="UniProtKB-KW"/>
</dbReference>
<keyword evidence="4 11" id="KW-0808">Transferase</keyword>
<sequence length="444" mass="51941">MKIQINLPLDKDVLEKFDIFVVGGTIRDILLGDIPRDFDIVVPPPVETFLHELKKKNYRFFVLDEKEQEYRIILSKEEWIDLSQIKGETIESDLIMRDFTINSIGVHLKSGTLIDPTDGIKDLKGKIIRTVSGTNLIQDPLRILRAFRFFATLGFNIEKKTEELIRELHPLINIVAMERIKYELFLILKTDQAYKTFKYMEEVGLLYDIFPELRPLRYTSQRYYNEQNLLYHSMMTMKYTEEIIEKETHPQEAGDLKVLIKLASLLHDIAKPETLSYDDEGNTHFYGHDKIGAEKVEQIALRLKFSNKEKDILKKLVRYHMYPHLLSAEKEITKKAANRYLRKTDELAFPLLRMALGDAMASPPRPGGMQGYERLEKILKEILEEKKKQKKRIITGHDLISLGLEPGPLFRKILEEIEDMWAQGEIKTKEEALAYIKQKYIQPR</sequence>
<comment type="caution">
    <text evidence="13">The sequence shown here is derived from an EMBL/GenBank/DDBJ whole genome shotgun (WGS) entry which is preliminary data.</text>
</comment>
<dbReference type="SUPFAM" id="SSF81301">
    <property type="entry name" value="Nucleotidyltransferase"/>
    <property type="match status" value="1"/>
</dbReference>
<keyword evidence="5" id="KW-0819">tRNA processing</keyword>
<organism evidence="13">
    <name type="scientific">candidate division WOR-3 bacterium</name>
    <dbReference type="NCBI Taxonomy" id="2052148"/>
    <lineage>
        <taxon>Bacteria</taxon>
        <taxon>Bacteria division WOR-3</taxon>
    </lineage>
</organism>
<dbReference type="InterPro" id="IPR032828">
    <property type="entry name" value="PolyA_RNA-bd"/>
</dbReference>
<evidence type="ECO:0000256" key="10">
    <source>
        <dbReference type="ARBA" id="ARBA00022884"/>
    </source>
</evidence>
<dbReference type="InterPro" id="IPR006674">
    <property type="entry name" value="HD_domain"/>
</dbReference>
<dbReference type="InterPro" id="IPR003607">
    <property type="entry name" value="HD/PDEase_dom"/>
</dbReference>
<keyword evidence="7" id="KW-0479">Metal-binding</keyword>
<dbReference type="InterPro" id="IPR050124">
    <property type="entry name" value="tRNA_CCA-adding_enzyme"/>
</dbReference>
<evidence type="ECO:0000256" key="2">
    <source>
        <dbReference type="ARBA" id="ARBA00007265"/>
    </source>
</evidence>
<evidence type="ECO:0000256" key="3">
    <source>
        <dbReference type="ARBA" id="ARBA00022555"/>
    </source>
</evidence>
<dbReference type="Gene3D" id="3.30.460.10">
    <property type="entry name" value="Beta Polymerase, domain 2"/>
    <property type="match status" value="1"/>
</dbReference>
<protein>
    <submittedName>
        <fullName evidence="13">CCA tRNA nucleotidyltransferase</fullName>
    </submittedName>
</protein>
<keyword evidence="3" id="KW-0820">tRNA-binding</keyword>
<gene>
    <name evidence="13" type="ORF">ENH14_02910</name>
</gene>
<evidence type="ECO:0000256" key="9">
    <source>
        <dbReference type="ARBA" id="ARBA00022842"/>
    </source>
</evidence>
<evidence type="ECO:0000256" key="5">
    <source>
        <dbReference type="ARBA" id="ARBA00022694"/>
    </source>
</evidence>
<dbReference type="PANTHER" id="PTHR47545:SF2">
    <property type="entry name" value="CC-ADDING TRNA NUCLEOTIDYLTRANSFERASE"/>
    <property type="match status" value="1"/>
</dbReference>
<dbReference type="InterPro" id="IPR006675">
    <property type="entry name" value="HDIG_dom"/>
</dbReference>
<dbReference type="Pfam" id="PF01966">
    <property type="entry name" value="HD"/>
    <property type="match status" value="1"/>
</dbReference>
<dbReference type="GO" id="GO:0008033">
    <property type="term" value="P:tRNA processing"/>
    <property type="evidence" value="ECO:0007669"/>
    <property type="project" value="UniProtKB-KW"/>
</dbReference>
<evidence type="ECO:0000256" key="6">
    <source>
        <dbReference type="ARBA" id="ARBA00022695"/>
    </source>
</evidence>
<dbReference type="GO" id="GO:0000166">
    <property type="term" value="F:nucleotide binding"/>
    <property type="evidence" value="ECO:0007669"/>
    <property type="project" value="UniProtKB-KW"/>
</dbReference>
<accession>A0A7V0LU95</accession>
<dbReference type="CDD" id="cd00077">
    <property type="entry name" value="HDc"/>
    <property type="match status" value="1"/>
</dbReference>
<keyword evidence="10 11" id="KW-0694">RNA-binding</keyword>
<evidence type="ECO:0000313" key="13">
    <source>
        <dbReference type="EMBL" id="HDL60388.1"/>
    </source>
</evidence>
<dbReference type="PROSITE" id="PS51831">
    <property type="entry name" value="HD"/>
    <property type="match status" value="1"/>
</dbReference>
<reference evidence="13" key="1">
    <citation type="journal article" date="2020" name="mSystems">
        <title>Genome- and Community-Level Interaction Insights into Carbon Utilization and Element Cycling Functions of Hydrothermarchaeota in Hydrothermal Sediment.</title>
        <authorList>
            <person name="Zhou Z."/>
            <person name="Liu Y."/>
            <person name="Xu W."/>
            <person name="Pan J."/>
            <person name="Luo Z.H."/>
            <person name="Li M."/>
        </authorList>
    </citation>
    <scope>NUCLEOTIDE SEQUENCE [LARGE SCALE GENOMIC DNA]</scope>
    <source>
        <strain evidence="13">HyVt-28</strain>
    </source>
</reference>
<feature type="domain" description="HD" evidence="12">
    <location>
        <begin position="229"/>
        <end position="347"/>
    </location>
</feature>
<proteinExistence type="inferred from homology"/>
<dbReference type="AlphaFoldDB" id="A0A7V0LU95"/>
<dbReference type="GO" id="GO:0016779">
    <property type="term" value="F:nucleotidyltransferase activity"/>
    <property type="evidence" value="ECO:0007669"/>
    <property type="project" value="UniProtKB-KW"/>
</dbReference>
<keyword evidence="9" id="KW-0460">Magnesium</keyword>
<dbReference type="Proteomes" id="UP000886381">
    <property type="component" value="Unassembled WGS sequence"/>
</dbReference>
<comment type="similarity">
    <text evidence="2 11">Belongs to the tRNA nucleotidyltransferase/poly(A) polymerase family.</text>
</comment>
<keyword evidence="6" id="KW-0548">Nucleotidyltransferase</keyword>
<keyword evidence="8" id="KW-0547">Nucleotide-binding</keyword>
<dbReference type="InterPro" id="IPR043519">
    <property type="entry name" value="NT_sf"/>
</dbReference>
<evidence type="ECO:0000256" key="8">
    <source>
        <dbReference type="ARBA" id="ARBA00022741"/>
    </source>
</evidence>
<evidence type="ECO:0000256" key="7">
    <source>
        <dbReference type="ARBA" id="ARBA00022723"/>
    </source>
</evidence>
<dbReference type="EMBL" id="DRDR01000125">
    <property type="protein sequence ID" value="HDL60388.1"/>
    <property type="molecule type" value="Genomic_DNA"/>
</dbReference>
<name>A0A7V0LU95_UNCW3</name>
<dbReference type="SUPFAM" id="SSF81891">
    <property type="entry name" value="Poly A polymerase C-terminal region-like"/>
    <property type="match status" value="1"/>
</dbReference>
<dbReference type="SMART" id="SM00471">
    <property type="entry name" value="HDc"/>
    <property type="match status" value="1"/>
</dbReference>
<dbReference type="PANTHER" id="PTHR47545">
    <property type="entry name" value="MULTIFUNCTIONAL CCA PROTEIN"/>
    <property type="match status" value="1"/>
</dbReference>
<dbReference type="GO" id="GO:0000049">
    <property type="term" value="F:tRNA binding"/>
    <property type="evidence" value="ECO:0007669"/>
    <property type="project" value="UniProtKB-KW"/>
</dbReference>
<dbReference type="Gene3D" id="1.10.3090.10">
    <property type="entry name" value="cca-adding enzyme, domain 2"/>
    <property type="match status" value="1"/>
</dbReference>
<dbReference type="Pfam" id="PF01743">
    <property type="entry name" value="PolyA_pol"/>
    <property type="match status" value="1"/>
</dbReference>
<evidence type="ECO:0000256" key="11">
    <source>
        <dbReference type="RuleBase" id="RU003953"/>
    </source>
</evidence>
<evidence type="ECO:0000259" key="12">
    <source>
        <dbReference type="PROSITE" id="PS51831"/>
    </source>
</evidence>
<dbReference type="Pfam" id="PF12627">
    <property type="entry name" value="PolyA_pol_RNAbd"/>
    <property type="match status" value="1"/>
</dbReference>
<comment type="cofactor">
    <cofactor evidence="1">
        <name>Mg(2+)</name>
        <dbReference type="ChEBI" id="CHEBI:18420"/>
    </cofactor>
</comment>
<evidence type="ECO:0000256" key="4">
    <source>
        <dbReference type="ARBA" id="ARBA00022679"/>
    </source>
</evidence>